<comment type="caution">
    <text evidence="1">The sequence shown here is derived from an EMBL/GenBank/DDBJ whole genome shotgun (WGS) entry which is preliminary data.</text>
</comment>
<evidence type="ECO:0000313" key="2">
    <source>
        <dbReference type="Proteomes" id="UP001396898"/>
    </source>
</evidence>
<protein>
    <submittedName>
        <fullName evidence="1">Uncharacterized protein</fullName>
    </submittedName>
</protein>
<name>A0ABR1T1Z5_9PEZI</name>
<proteinExistence type="predicted"/>
<keyword evidence="2" id="KW-1185">Reference proteome</keyword>
<sequence length="92" mass="10239">MVIDLVMADPAWKGVMVVGSRAWQSVEENHHKLERGIFDTDDQIFAWNASRDYSPEPRLGDIGVALAALNMGDHRVNLPDLEVPILEKAVAE</sequence>
<organism evidence="1 2">
    <name type="scientific">Apiospora marii</name>
    <dbReference type="NCBI Taxonomy" id="335849"/>
    <lineage>
        <taxon>Eukaryota</taxon>
        <taxon>Fungi</taxon>
        <taxon>Dikarya</taxon>
        <taxon>Ascomycota</taxon>
        <taxon>Pezizomycotina</taxon>
        <taxon>Sordariomycetes</taxon>
        <taxon>Xylariomycetidae</taxon>
        <taxon>Amphisphaeriales</taxon>
        <taxon>Apiosporaceae</taxon>
        <taxon>Apiospora</taxon>
    </lineage>
</organism>
<dbReference type="Proteomes" id="UP001396898">
    <property type="component" value="Unassembled WGS sequence"/>
</dbReference>
<gene>
    <name evidence="1" type="ORF">PG991_000395</name>
</gene>
<accession>A0ABR1T1Z5</accession>
<reference evidence="1 2" key="1">
    <citation type="submission" date="2023-01" db="EMBL/GenBank/DDBJ databases">
        <title>Analysis of 21 Apiospora genomes using comparative genomics revels a genus with tremendous synthesis potential of carbohydrate active enzymes and secondary metabolites.</title>
        <authorList>
            <person name="Sorensen T."/>
        </authorList>
    </citation>
    <scope>NUCLEOTIDE SEQUENCE [LARGE SCALE GENOMIC DNA]</scope>
    <source>
        <strain evidence="1 2">CBS 20057</strain>
    </source>
</reference>
<evidence type="ECO:0000313" key="1">
    <source>
        <dbReference type="EMBL" id="KAK8040607.1"/>
    </source>
</evidence>
<dbReference type="EMBL" id="JAQQWI010000001">
    <property type="protein sequence ID" value="KAK8040607.1"/>
    <property type="molecule type" value="Genomic_DNA"/>
</dbReference>